<dbReference type="InterPro" id="IPR043128">
    <property type="entry name" value="Rev_trsase/Diguanyl_cyclase"/>
</dbReference>
<keyword evidence="9" id="KW-0238">DNA-binding</keyword>
<dbReference type="InterPro" id="IPR005162">
    <property type="entry name" value="Retrotrans_gag_dom"/>
</dbReference>
<dbReference type="FunFam" id="3.30.70.270:FF:000020">
    <property type="entry name" value="Transposon Tf2-6 polyprotein-like Protein"/>
    <property type="match status" value="1"/>
</dbReference>
<dbReference type="PANTHER" id="PTHR37984:SF5">
    <property type="entry name" value="PROTEIN NYNRIN-LIKE"/>
    <property type="match status" value="1"/>
</dbReference>
<reference evidence="18" key="1">
    <citation type="journal article" date="2019" name="Plant Biotechnol. J.">
        <title>Genome sequencing of the Australian wild diploid species Gossypium australe highlights disease resistance and delayed gland morphogenesis.</title>
        <authorList>
            <person name="Cai Y."/>
            <person name="Cai X."/>
            <person name="Wang Q."/>
            <person name="Wang P."/>
            <person name="Zhang Y."/>
            <person name="Cai C."/>
            <person name="Xu Y."/>
            <person name="Wang K."/>
            <person name="Zhou Z."/>
            <person name="Wang C."/>
            <person name="Geng S."/>
            <person name="Li B."/>
            <person name="Dong Q."/>
            <person name="Hou Y."/>
            <person name="Wang H."/>
            <person name="Ai P."/>
            <person name="Liu Z."/>
            <person name="Yi F."/>
            <person name="Sun M."/>
            <person name="An G."/>
            <person name="Cheng J."/>
            <person name="Zhang Y."/>
            <person name="Shi Q."/>
            <person name="Xie Y."/>
            <person name="Shi X."/>
            <person name="Chang Y."/>
            <person name="Huang F."/>
            <person name="Chen Y."/>
            <person name="Hong S."/>
            <person name="Mi L."/>
            <person name="Sun Q."/>
            <person name="Zhang L."/>
            <person name="Zhou B."/>
            <person name="Peng R."/>
            <person name="Zhang X."/>
            <person name="Liu F."/>
        </authorList>
    </citation>
    <scope>NUCLEOTIDE SEQUENCE [LARGE SCALE GENOMIC DNA]</scope>
    <source>
        <strain evidence="18">cv. PA1801</strain>
    </source>
</reference>
<dbReference type="GO" id="GO:0003964">
    <property type="term" value="F:RNA-directed DNA polymerase activity"/>
    <property type="evidence" value="ECO:0007669"/>
    <property type="project" value="UniProtKB-KW"/>
</dbReference>
<evidence type="ECO:0000256" key="5">
    <source>
        <dbReference type="ARBA" id="ARBA00022842"/>
    </source>
</evidence>
<dbReference type="Gene3D" id="3.30.420.10">
    <property type="entry name" value="Ribonuclease H-like superfamily/Ribonuclease H"/>
    <property type="match status" value="1"/>
</dbReference>
<dbReference type="InterPro" id="IPR050951">
    <property type="entry name" value="Retrovirus_Pol_polyprotein"/>
</dbReference>
<comment type="caution">
    <text evidence="17">The sequence shown here is derived from an EMBL/GenBank/DDBJ whole genome shotgun (WGS) entry which is preliminary data.</text>
</comment>
<evidence type="ECO:0000313" key="17">
    <source>
        <dbReference type="EMBL" id="KAA3477867.1"/>
    </source>
</evidence>
<evidence type="ECO:0000256" key="12">
    <source>
        <dbReference type="SAM" id="MobiDB-lite"/>
    </source>
</evidence>
<dbReference type="AlphaFoldDB" id="A0A5B6W9M8"/>
<keyword evidence="8" id="KW-0239">DNA-directed DNA polymerase</keyword>
<feature type="compositionally biased region" description="Polar residues" evidence="12">
    <location>
        <begin position="265"/>
        <end position="274"/>
    </location>
</feature>
<evidence type="ECO:0000259" key="13">
    <source>
        <dbReference type="Pfam" id="PF03732"/>
    </source>
</evidence>
<keyword evidence="5" id="KW-0460">Magnesium</keyword>
<name>A0A5B6W9M8_9ROSI</name>
<evidence type="ECO:0000256" key="7">
    <source>
        <dbReference type="ARBA" id="ARBA00022918"/>
    </source>
</evidence>
<evidence type="ECO:0000259" key="16">
    <source>
        <dbReference type="Pfam" id="PF24626"/>
    </source>
</evidence>
<dbReference type="InterPro" id="IPR056924">
    <property type="entry name" value="SH3_Tf2-1"/>
</dbReference>
<keyword evidence="8" id="KW-0808">Transferase</keyword>
<evidence type="ECO:0000256" key="6">
    <source>
        <dbReference type="ARBA" id="ARBA00022908"/>
    </source>
</evidence>
<dbReference type="InterPro" id="IPR012337">
    <property type="entry name" value="RNaseH-like_sf"/>
</dbReference>
<dbReference type="Pfam" id="PF24626">
    <property type="entry name" value="SH3_Tf2-1"/>
    <property type="match status" value="1"/>
</dbReference>
<evidence type="ECO:0000259" key="15">
    <source>
        <dbReference type="Pfam" id="PF17921"/>
    </source>
</evidence>
<dbReference type="OrthoDB" id="2272416at2759"/>
<keyword evidence="18" id="KW-1185">Reference proteome</keyword>
<evidence type="ECO:0000256" key="1">
    <source>
        <dbReference type="ARBA" id="ARBA00022670"/>
    </source>
</evidence>
<evidence type="ECO:0000259" key="14">
    <source>
        <dbReference type="Pfam" id="PF17919"/>
    </source>
</evidence>
<keyword evidence="11" id="KW-0511">Multifunctional enzyme</keyword>
<dbReference type="GO" id="GO:0015074">
    <property type="term" value="P:DNA integration"/>
    <property type="evidence" value="ECO:0007669"/>
    <property type="project" value="UniProtKB-KW"/>
</dbReference>
<dbReference type="Pfam" id="PF03732">
    <property type="entry name" value="Retrotrans_gag"/>
    <property type="match status" value="1"/>
</dbReference>
<keyword evidence="1" id="KW-0645">Protease</keyword>
<dbReference type="GO" id="GO:0004190">
    <property type="term" value="F:aspartic-type endopeptidase activity"/>
    <property type="evidence" value="ECO:0007669"/>
    <property type="project" value="UniProtKB-KW"/>
</dbReference>
<dbReference type="Proteomes" id="UP000325315">
    <property type="component" value="Unassembled WGS sequence"/>
</dbReference>
<evidence type="ECO:0000256" key="9">
    <source>
        <dbReference type="ARBA" id="ARBA00023125"/>
    </source>
</evidence>
<organism evidence="17 18">
    <name type="scientific">Gossypium australe</name>
    <dbReference type="NCBI Taxonomy" id="47621"/>
    <lineage>
        <taxon>Eukaryota</taxon>
        <taxon>Viridiplantae</taxon>
        <taxon>Streptophyta</taxon>
        <taxon>Embryophyta</taxon>
        <taxon>Tracheophyta</taxon>
        <taxon>Spermatophyta</taxon>
        <taxon>Magnoliopsida</taxon>
        <taxon>eudicotyledons</taxon>
        <taxon>Gunneridae</taxon>
        <taxon>Pentapetalae</taxon>
        <taxon>rosids</taxon>
        <taxon>malvids</taxon>
        <taxon>Malvales</taxon>
        <taxon>Malvaceae</taxon>
        <taxon>Malvoideae</taxon>
        <taxon>Gossypium</taxon>
    </lineage>
</organism>
<keyword evidence="8" id="KW-0548">Nucleotidyltransferase</keyword>
<dbReference type="InterPro" id="IPR043502">
    <property type="entry name" value="DNA/RNA_pol_sf"/>
</dbReference>
<dbReference type="Pfam" id="PF17921">
    <property type="entry name" value="Integrase_H2C2"/>
    <property type="match status" value="1"/>
</dbReference>
<dbReference type="Gene3D" id="3.30.70.270">
    <property type="match status" value="1"/>
</dbReference>
<keyword evidence="6" id="KW-0229">DNA integration</keyword>
<dbReference type="GO" id="GO:0006310">
    <property type="term" value="P:DNA recombination"/>
    <property type="evidence" value="ECO:0007669"/>
    <property type="project" value="UniProtKB-KW"/>
</dbReference>
<keyword evidence="4" id="KW-0378">Hydrolase</keyword>
<dbReference type="InterPro" id="IPR041577">
    <property type="entry name" value="RT_RNaseH_2"/>
</dbReference>
<dbReference type="GO" id="GO:0003887">
    <property type="term" value="F:DNA-directed DNA polymerase activity"/>
    <property type="evidence" value="ECO:0007669"/>
    <property type="project" value="UniProtKB-KW"/>
</dbReference>
<evidence type="ECO:0000256" key="8">
    <source>
        <dbReference type="ARBA" id="ARBA00022932"/>
    </source>
</evidence>
<dbReference type="Gene3D" id="1.10.340.70">
    <property type="match status" value="1"/>
</dbReference>
<evidence type="ECO:0000256" key="3">
    <source>
        <dbReference type="ARBA" id="ARBA00022750"/>
    </source>
</evidence>
<dbReference type="SUPFAM" id="SSF56672">
    <property type="entry name" value="DNA/RNA polymerases"/>
    <property type="match status" value="1"/>
</dbReference>
<dbReference type="SUPFAM" id="SSF53098">
    <property type="entry name" value="Ribonuclease H-like"/>
    <property type="match status" value="1"/>
</dbReference>
<dbReference type="EMBL" id="SMMG02000004">
    <property type="protein sequence ID" value="KAA3477867.1"/>
    <property type="molecule type" value="Genomic_DNA"/>
</dbReference>
<dbReference type="GO" id="GO:0006508">
    <property type="term" value="P:proteolysis"/>
    <property type="evidence" value="ECO:0007669"/>
    <property type="project" value="UniProtKB-KW"/>
</dbReference>
<evidence type="ECO:0000256" key="2">
    <source>
        <dbReference type="ARBA" id="ARBA00022723"/>
    </source>
</evidence>
<proteinExistence type="predicted"/>
<protein>
    <submittedName>
        <fullName evidence="17">Retrotransposable element Tf2</fullName>
    </submittedName>
</protein>
<dbReference type="PANTHER" id="PTHR37984">
    <property type="entry name" value="PROTEIN CBG26694"/>
    <property type="match status" value="1"/>
</dbReference>
<keyword evidence="10" id="KW-0233">DNA recombination</keyword>
<dbReference type="GO" id="GO:0046872">
    <property type="term" value="F:metal ion binding"/>
    <property type="evidence" value="ECO:0007669"/>
    <property type="project" value="UniProtKB-KW"/>
</dbReference>
<feature type="domain" description="Reverse transcriptase/retrotransposon-derived protein RNase H-like" evidence="14">
    <location>
        <begin position="592"/>
        <end position="642"/>
    </location>
</feature>
<gene>
    <name evidence="17" type="ORF">EPI10_011725</name>
</gene>
<accession>A0A5B6W9M8</accession>
<dbReference type="InterPro" id="IPR036397">
    <property type="entry name" value="RNaseH_sf"/>
</dbReference>
<keyword evidence="3" id="KW-0064">Aspartyl protease</keyword>
<evidence type="ECO:0000256" key="4">
    <source>
        <dbReference type="ARBA" id="ARBA00022801"/>
    </source>
</evidence>
<feature type="domain" description="Integrase zinc-binding" evidence="15">
    <location>
        <begin position="720"/>
        <end position="775"/>
    </location>
</feature>
<dbReference type="GO" id="GO:0003677">
    <property type="term" value="F:DNA binding"/>
    <property type="evidence" value="ECO:0007669"/>
    <property type="project" value="UniProtKB-KW"/>
</dbReference>
<evidence type="ECO:0000313" key="18">
    <source>
        <dbReference type="Proteomes" id="UP000325315"/>
    </source>
</evidence>
<keyword evidence="2" id="KW-0479">Metal-binding</keyword>
<keyword evidence="7" id="KW-0695">RNA-directed DNA polymerase</keyword>
<dbReference type="InterPro" id="IPR041588">
    <property type="entry name" value="Integrase_H2C2"/>
</dbReference>
<feature type="domain" description="Retrotransposon gag" evidence="13">
    <location>
        <begin position="59"/>
        <end position="124"/>
    </location>
</feature>
<evidence type="ECO:0000256" key="10">
    <source>
        <dbReference type="ARBA" id="ARBA00023172"/>
    </source>
</evidence>
<feature type="domain" description="Tf2-1-like SH3-like" evidence="16">
    <location>
        <begin position="907"/>
        <end position="971"/>
    </location>
</feature>
<feature type="region of interest" description="Disordered" evidence="12">
    <location>
        <begin position="249"/>
        <end position="278"/>
    </location>
</feature>
<sequence>MPSTMNLNMLNKNPVDKIRKYRAEEFRATSDDDAKKAEFWLENIIRVFDEMSLSLEEKRVTWDFFQVEFQKKYISERFINQKQKAFLELKQGRMSVTEYEREFVRLSQYARECVSTDAIMCKRFEDAFKAEALGKDKRKAESEARDVRKRFQSRSFQSASKKFRGEQNRSRINMGLSKRDRIITKSSSKASATSIASVGNVRSEKPKCKHYGKRHLKRCRLNDRACFRCGLLDHFICDCLESVEPEIIQNPRSDNPSARAKPSRNVRNVSGSQRTTRDTVVRSEARAPARAYAIRAREEASSPDVITGTFTLYDTSVIALIDPSFTHSYICMNLVSSKTLTGKSSEFVIKVSNPLGKSVLVDKFDIILGMNWLTLHDAVVNCKRKTIDLRCPNDEIVGVESNDLNGLPAVISVLKAQRYVKKGYEAYFVYVIDSKVSEQKVESVPVVCEFSDVFPEELPGLPPIHEVEFGIDLFPGMAPILIALYRMAPTELKELKSLLEELIDRGFARPSFSHWGALVLFVKNKDGMMRMCINYRQLNKISAILEWKPPKNVSEVRSFMGLDGYYRRFVKGFLMIATLLTRLLQKDVKYEWSDKCQKSFDQLKALLTEAPVLVQPESGKEFVIYSDASLNGLGCVLMQEGKRRWLGLLKDYELVIDYHPDKANVVADALSRKSMFALCAMNVHLNLSDDGLVLAELKAKPLFLQQIVDAQKVDNEINFELLQLILSEAHNSRLSVHPERIKMYHDLKQHYSWSDMKRDISDFVWKCLVCHQVKAEHQVPSGLLQPILILEWKWDRVTMDFVSRLPLTPRKKDAIWVVVDRLAKSAHFIPVRSNYSLDRLAELFISEIVRLHGVPLSIMSDRDPRVDLLKDTEQKVKVIRDSLRAVSDHHKSYVDLKRKEIKFEISDKVFLKVSPWKKVLRFGRKGKLSPRFTRPYEIIERVRPVTYRLLLPYELEKIHNVFHVSMLRRYRSDLSHVITPSEIEIRSDMTYEEEPIRILAHEVKELKNKKISLVKVLWHRHGVEETTWEPKDSMRQ</sequence>
<dbReference type="Pfam" id="PF17919">
    <property type="entry name" value="RT_RNaseH_2"/>
    <property type="match status" value="1"/>
</dbReference>
<dbReference type="Pfam" id="PF08284">
    <property type="entry name" value="RVP_2"/>
    <property type="match status" value="1"/>
</dbReference>
<evidence type="ECO:0000256" key="11">
    <source>
        <dbReference type="ARBA" id="ARBA00023268"/>
    </source>
</evidence>